<dbReference type="EMBL" id="CABFNS010000919">
    <property type="protein sequence ID" value="VUC35728.1"/>
    <property type="molecule type" value="Genomic_DNA"/>
</dbReference>
<evidence type="ECO:0000313" key="4">
    <source>
        <dbReference type="Proteomes" id="UP000766486"/>
    </source>
</evidence>
<dbReference type="Pfam" id="PF20516">
    <property type="entry name" value="PDDEXK_12"/>
    <property type="match status" value="1"/>
</dbReference>
<evidence type="ECO:0000256" key="1">
    <source>
        <dbReference type="SAM" id="MobiDB-lite"/>
    </source>
</evidence>
<comment type="caution">
    <text evidence="3">The sequence shown here is derived from an EMBL/GenBank/DDBJ whole genome shotgun (WGS) entry which is preliminary data.</text>
</comment>
<sequence length="436" mass="48730">MRSQSVWTWLDLVDSSHDACYPGSDNHQFERPRKRQRRQRNDAGSTSPPRYLPTPTGSGESASDSASPKPRMNSPTAKRPRDSGDDDDDIDASNIITPRPKHPQYKPASSVSSYASSSKASKASRTSSPTKQILQAELQTTGFCQATFASDPLPPTLASLRRDLRSICFGNGILPRRLEPELADLDLPSFFFRDNEHTARLRFPSRRAIRNIWAQANMHDMESSPEAQWNADVHQPLLDAALKEDGVPVSLLAPHYCVAAPVLVQYRPRDAPSKMVDYCLSIQPRETRHREAIDHIRASRPGCSINHSDQGGQMMKHPIAVSIETKRHGEQYDTALLQIATWHSAQWRSLRWGGREVSNIEFLAGLIVQGHDWQFVATAPGDGENGLVRVFRPGIHIGDTRSEEGIYKLLVSLQRLAAWAEDVFWPAFKADFGIPD</sequence>
<protein>
    <recommendedName>
        <fullName evidence="2">PD-(D/E)XK nuclease-like domain-containing protein</fullName>
    </recommendedName>
</protein>
<dbReference type="Proteomes" id="UP000766486">
    <property type="component" value="Unassembled WGS sequence"/>
</dbReference>
<gene>
    <name evidence="3" type="ORF">CLO192961_LOCUS426814</name>
</gene>
<dbReference type="InterPro" id="IPR046797">
    <property type="entry name" value="PDDEXK_12"/>
</dbReference>
<feature type="domain" description="PD-(D/E)XK nuclease-like" evidence="2">
    <location>
        <begin position="189"/>
        <end position="425"/>
    </location>
</feature>
<reference evidence="3 4" key="1">
    <citation type="submission" date="2019-06" db="EMBL/GenBank/DDBJ databases">
        <authorList>
            <person name="Broberg M."/>
        </authorList>
    </citation>
    <scope>NUCLEOTIDE SEQUENCE [LARGE SCALE GENOMIC DNA]</scope>
</reference>
<feature type="region of interest" description="Disordered" evidence="1">
    <location>
        <begin position="16"/>
        <end position="131"/>
    </location>
</feature>
<accession>A0ABY6UXB2</accession>
<evidence type="ECO:0000313" key="3">
    <source>
        <dbReference type="EMBL" id="VUC35728.1"/>
    </source>
</evidence>
<feature type="compositionally biased region" description="Low complexity" evidence="1">
    <location>
        <begin position="105"/>
        <end position="131"/>
    </location>
</feature>
<name>A0ABY6UXB2_BIOOC</name>
<evidence type="ECO:0000259" key="2">
    <source>
        <dbReference type="Pfam" id="PF20516"/>
    </source>
</evidence>
<organism evidence="3 4">
    <name type="scientific">Bionectria ochroleuca</name>
    <name type="common">Gliocladium roseum</name>
    <dbReference type="NCBI Taxonomy" id="29856"/>
    <lineage>
        <taxon>Eukaryota</taxon>
        <taxon>Fungi</taxon>
        <taxon>Dikarya</taxon>
        <taxon>Ascomycota</taxon>
        <taxon>Pezizomycotina</taxon>
        <taxon>Sordariomycetes</taxon>
        <taxon>Hypocreomycetidae</taxon>
        <taxon>Hypocreales</taxon>
        <taxon>Bionectriaceae</taxon>
        <taxon>Clonostachys</taxon>
    </lineage>
</organism>
<feature type="compositionally biased region" description="Polar residues" evidence="1">
    <location>
        <begin position="55"/>
        <end position="66"/>
    </location>
</feature>
<keyword evidence="4" id="KW-1185">Reference proteome</keyword>
<proteinExistence type="predicted"/>